<feature type="compositionally biased region" description="Basic and acidic residues" evidence="1">
    <location>
        <begin position="96"/>
        <end position="119"/>
    </location>
</feature>
<dbReference type="Proteomes" id="UP000324897">
    <property type="component" value="Chromosome 2"/>
</dbReference>
<evidence type="ECO:0000313" key="2">
    <source>
        <dbReference type="EMBL" id="TVU26126.1"/>
    </source>
</evidence>
<sequence>MIEQQICMKNTEINRIEKKKNHGQLTLPEVEKNAGEEGGDGAGGSGPGTGRRGAGTGGPRRRHLPWVRAEAEGQRGGESSTASGGRGAATSGGRHFVGEVRRTRGPEHMPEQRGRGRGRDLRRRRERAAEAVDGGRRWVAEAGEAVEGGGGGGGRGRRGEGGGRRRLWDEFRRRKERDGRERGRRFWLGPPTFPECPERGHSGKVGWGLLRAYFQQALGK</sequence>
<dbReference type="AlphaFoldDB" id="A0A5J9URC1"/>
<proteinExistence type="predicted"/>
<feature type="compositionally biased region" description="Low complexity" evidence="1">
    <location>
        <begin position="77"/>
        <end position="94"/>
    </location>
</feature>
<name>A0A5J9URC1_9POAL</name>
<dbReference type="EMBL" id="RWGY01000013">
    <property type="protein sequence ID" value="TVU26126.1"/>
    <property type="molecule type" value="Genomic_DNA"/>
</dbReference>
<evidence type="ECO:0000313" key="3">
    <source>
        <dbReference type="Proteomes" id="UP000324897"/>
    </source>
</evidence>
<reference evidence="2 3" key="1">
    <citation type="journal article" date="2019" name="Sci. Rep.">
        <title>A high-quality genome of Eragrostis curvula grass provides insights into Poaceae evolution and supports new strategies to enhance forage quality.</title>
        <authorList>
            <person name="Carballo J."/>
            <person name="Santos B.A.C.M."/>
            <person name="Zappacosta D."/>
            <person name="Garbus I."/>
            <person name="Selva J.P."/>
            <person name="Gallo C.A."/>
            <person name="Diaz A."/>
            <person name="Albertini E."/>
            <person name="Caccamo M."/>
            <person name="Echenique V."/>
        </authorList>
    </citation>
    <scope>NUCLEOTIDE SEQUENCE [LARGE SCALE GENOMIC DNA]</scope>
    <source>
        <strain evidence="3">cv. Victoria</strain>
        <tissue evidence="2">Leaf</tissue>
    </source>
</reference>
<gene>
    <name evidence="2" type="ORF">EJB05_28661</name>
</gene>
<comment type="caution">
    <text evidence="2">The sequence shown here is derived from an EMBL/GenBank/DDBJ whole genome shotgun (WGS) entry which is preliminary data.</text>
</comment>
<accession>A0A5J9URC1</accession>
<dbReference type="Gramene" id="TVU26126">
    <property type="protein sequence ID" value="TVU26126"/>
    <property type="gene ID" value="EJB05_28661"/>
</dbReference>
<feature type="compositionally biased region" description="Gly residues" evidence="1">
    <location>
        <begin position="40"/>
        <end position="58"/>
    </location>
</feature>
<feature type="region of interest" description="Disordered" evidence="1">
    <location>
        <begin position="14"/>
        <end position="201"/>
    </location>
</feature>
<organism evidence="2 3">
    <name type="scientific">Eragrostis curvula</name>
    <name type="common">weeping love grass</name>
    <dbReference type="NCBI Taxonomy" id="38414"/>
    <lineage>
        <taxon>Eukaryota</taxon>
        <taxon>Viridiplantae</taxon>
        <taxon>Streptophyta</taxon>
        <taxon>Embryophyta</taxon>
        <taxon>Tracheophyta</taxon>
        <taxon>Spermatophyta</taxon>
        <taxon>Magnoliopsida</taxon>
        <taxon>Liliopsida</taxon>
        <taxon>Poales</taxon>
        <taxon>Poaceae</taxon>
        <taxon>PACMAD clade</taxon>
        <taxon>Chloridoideae</taxon>
        <taxon>Eragrostideae</taxon>
        <taxon>Eragrostidinae</taxon>
        <taxon>Eragrostis</taxon>
    </lineage>
</organism>
<keyword evidence="3" id="KW-1185">Reference proteome</keyword>
<feature type="compositionally biased region" description="Basic and acidic residues" evidence="1">
    <location>
        <begin position="127"/>
        <end position="139"/>
    </location>
</feature>
<feature type="non-terminal residue" evidence="2">
    <location>
        <position position="1"/>
    </location>
</feature>
<feature type="compositionally biased region" description="Basic and acidic residues" evidence="1">
    <location>
        <begin position="157"/>
        <end position="181"/>
    </location>
</feature>
<protein>
    <submittedName>
        <fullName evidence="2">Uncharacterized protein</fullName>
    </submittedName>
</protein>
<evidence type="ECO:0000256" key="1">
    <source>
        <dbReference type="SAM" id="MobiDB-lite"/>
    </source>
</evidence>